<accession>A0ABR3JW92</accession>
<evidence type="ECO:0000256" key="1">
    <source>
        <dbReference type="SAM" id="MobiDB-lite"/>
    </source>
</evidence>
<feature type="compositionally biased region" description="Polar residues" evidence="1">
    <location>
        <begin position="84"/>
        <end position="93"/>
    </location>
</feature>
<gene>
    <name evidence="2" type="ORF">HGRIS_011817</name>
</gene>
<protein>
    <submittedName>
        <fullName evidence="2">Uncharacterized protein</fullName>
    </submittedName>
</protein>
<dbReference type="SUPFAM" id="SSF52047">
    <property type="entry name" value="RNI-like"/>
    <property type="match status" value="1"/>
</dbReference>
<evidence type="ECO:0000313" key="3">
    <source>
        <dbReference type="Proteomes" id="UP001556367"/>
    </source>
</evidence>
<organism evidence="2 3">
    <name type="scientific">Hohenbuehelia grisea</name>
    <dbReference type="NCBI Taxonomy" id="104357"/>
    <lineage>
        <taxon>Eukaryota</taxon>
        <taxon>Fungi</taxon>
        <taxon>Dikarya</taxon>
        <taxon>Basidiomycota</taxon>
        <taxon>Agaricomycotina</taxon>
        <taxon>Agaricomycetes</taxon>
        <taxon>Agaricomycetidae</taxon>
        <taxon>Agaricales</taxon>
        <taxon>Pleurotineae</taxon>
        <taxon>Pleurotaceae</taxon>
        <taxon>Hohenbuehelia</taxon>
    </lineage>
</organism>
<feature type="compositionally biased region" description="Low complexity" evidence="1">
    <location>
        <begin position="1"/>
        <end position="15"/>
    </location>
</feature>
<keyword evidence="3" id="KW-1185">Reference proteome</keyword>
<feature type="region of interest" description="Disordered" evidence="1">
    <location>
        <begin position="1"/>
        <end position="93"/>
    </location>
</feature>
<dbReference type="InterPro" id="IPR032675">
    <property type="entry name" value="LRR_dom_sf"/>
</dbReference>
<proteinExistence type="predicted"/>
<reference evidence="3" key="1">
    <citation type="submission" date="2024-06" db="EMBL/GenBank/DDBJ databases">
        <title>Multi-omics analyses provide insights into the biosynthesis of the anticancer antibiotic pleurotin in Hohenbuehelia grisea.</title>
        <authorList>
            <person name="Weaver J.A."/>
            <person name="Alberti F."/>
        </authorList>
    </citation>
    <scope>NUCLEOTIDE SEQUENCE [LARGE SCALE GENOMIC DNA]</scope>
    <source>
        <strain evidence="3">T-177</strain>
    </source>
</reference>
<comment type="caution">
    <text evidence="2">The sequence shown here is derived from an EMBL/GenBank/DDBJ whole genome shotgun (WGS) entry which is preliminary data.</text>
</comment>
<feature type="compositionally biased region" description="Polar residues" evidence="1">
    <location>
        <begin position="21"/>
        <end position="31"/>
    </location>
</feature>
<feature type="compositionally biased region" description="Low complexity" evidence="1">
    <location>
        <begin position="34"/>
        <end position="69"/>
    </location>
</feature>
<dbReference type="Gene3D" id="3.80.10.10">
    <property type="entry name" value="Ribonuclease Inhibitor"/>
    <property type="match status" value="1"/>
</dbReference>
<sequence length="437" mass="48470">MTGISIGAASGGSVSEDCAQSGAQNSQSNDVLATPLAAPSPHHAHGSSPPTTPVSPVAPVQVVATSSSTKELFQEPVDDAAQPNKRTVSDPSTLNRADKSAPVYKISFEVLALIFKFALGNVPNGMDLWTTSPSNLAMRGIGPYFWKTFMAVRGTNLYWREVRHGTIRVLPFLDATSFHIVTGLLKSMTGKIQIVDKLNPQGRNKILVFPTPREVMASAFERLTVLNLERLLYLNDHEVVEAYFDHPAPMLESFRLMGAPRLRAKEITQRLFDNTAPALREITLSYCFLPATSPHLVNLTYLSLISLRGTPEQGFYDMLSAAKNLVLLDLYLGLPKIQTQGPRGSLELPRLRHLRIFDRNGFGLITPFFWRLKAPSHLEIEILWDNWDWQNIGGTEADRARAELKTMLEAWRHHTRAGELVPRNGTTTITDFPAIAH</sequence>
<name>A0ABR3JW92_9AGAR</name>
<evidence type="ECO:0000313" key="2">
    <source>
        <dbReference type="EMBL" id="KAL0960183.1"/>
    </source>
</evidence>
<dbReference type="Proteomes" id="UP001556367">
    <property type="component" value="Unassembled WGS sequence"/>
</dbReference>
<dbReference type="EMBL" id="JASNQZ010000002">
    <property type="protein sequence ID" value="KAL0960183.1"/>
    <property type="molecule type" value="Genomic_DNA"/>
</dbReference>